<evidence type="ECO:0000313" key="8">
    <source>
        <dbReference type="EMBL" id="VAY89332.1"/>
    </source>
</evidence>
<evidence type="ECO:0000256" key="2">
    <source>
        <dbReference type="ARBA" id="ARBA00008929"/>
    </source>
</evidence>
<organism evidence="8">
    <name type="scientific">mine drainage metagenome</name>
    <dbReference type="NCBI Taxonomy" id="410659"/>
    <lineage>
        <taxon>unclassified sequences</taxon>
        <taxon>metagenomes</taxon>
        <taxon>ecological metagenomes</taxon>
    </lineage>
</organism>
<keyword evidence="3" id="KW-1003">Cell membrane</keyword>
<comment type="similarity">
    <text evidence="2">Belongs to the NrfD family.</text>
</comment>
<feature type="transmembrane region" description="Helical" evidence="7">
    <location>
        <begin position="381"/>
        <end position="401"/>
    </location>
</feature>
<dbReference type="EMBL" id="UOYP01000571">
    <property type="protein sequence ID" value="VAY89332.1"/>
    <property type="molecule type" value="Genomic_DNA"/>
</dbReference>
<dbReference type="PANTHER" id="PTHR43044">
    <property type="match status" value="1"/>
</dbReference>
<accession>A0A3P3ZRR1</accession>
<evidence type="ECO:0000256" key="6">
    <source>
        <dbReference type="ARBA" id="ARBA00023136"/>
    </source>
</evidence>
<feature type="transmembrane region" description="Helical" evidence="7">
    <location>
        <begin position="231"/>
        <end position="251"/>
    </location>
</feature>
<reference evidence="8" key="1">
    <citation type="submission" date="2018-10" db="EMBL/GenBank/DDBJ databases">
        <authorList>
            <person name="Plewniak F."/>
        </authorList>
    </citation>
    <scope>NUCLEOTIDE SEQUENCE</scope>
</reference>
<feature type="transmembrane region" description="Helical" evidence="7">
    <location>
        <begin position="175"/>
        <end position="199"/>
    </location>
</feature>
<dbReference type="AlphaFoldDB" id="A0A3P3ZRR1"/>
<evidence type="ECO:0000256" key="4">
    <source>
        <dbReference type="ARBA" id="ARBA00022692"/>
    </source>
</evidence>
<comment type="subcellular location">
    <subcellularLocation>
        <location evidence="1">Cell membrane</location>
        <topology evidence="1">Multi-pass membrane protein</topology>
    </subcellularLocation>
</comment>
<feature type="transmembrane region" description="Helical" evidence="7">
    <location>
        <begin position="312"/>
        <end position="333"/>
    </location>
</feature>
<dbReference type="InterPro" id="IPR005614">
    <property type="entry name" value="NrfD-like"/>
</dbReference>
<evidence type="ECO:0000256" key="3">
    <source>
        <dbReference type="ARBA" id="ARBA00022475"/>
    </source>
</evidence>
<feature type="transmembrane region" description="Helical" evidence="7">
    <location>
        <begin position="49"/>
        <end position="66"/>
    </location>
</feature>
<evidence type="ECO:0000256" key="1">
    <source>
        <dbReference type="ARBA" id="ARBA00004651"/>
    </source>
</evidence>
<keyword evidence="6 7" id="KW-0472">Membrane</keyword>
<keyword evidence="4 7" id="KW-0812">Transmembrane</keyword>
<keyword evidence="5 7" id="KW-1133">Transmembrane helix</keyword>
<feature type="transmembrane region" description="Helical" evidence="7">
    <location>
        <begin position="132"/>
        <end position="155"/>
    </location>
</feature>
<evidence type="ECO:0000256" key="7">
    <source>
        <dbReference type="SAM" id="Phobius"/>
    </source>
</evidence>
<dbReference type="GO" id="GO:0005886">
    <property type="term" value="C:plasma membrane"/>
    <property type="evidence" value="ECO:0007669"/>
    <property type="project" value="UniProtKB-SubCell"/>
</dbReference>
<dbReference type="Pfam" id="PF03916">
    <property type="entry name" value="NrfD"/>
    <property type="match status" value="1"/>
</dbReference>
<gene>
    <name evidence="8" type="ORF">CARN8_6120004</name>
</gene>
<feature type="transmembrane region" description="Helical" evidence="7">
    <location>
        <begin position="271"/>
        <end position="291"/>
    </location>
</feature>
<evidence type="ECO:0000256" key="5">
    <source>
        <dbReference type="ARBA" id="ARBA00022989"/>
    </source>
</evidence>
<feature type="transmembrane region" description="Helical" evidence="7">
    <location>
        <begin position="353"/>
        <end position="374"/>
    </location>
</feature>
<proteinExistence type="inferred from homology"/>
<feature type="transmembrane region" description="Helical" evidence="7">
    <location>
        <begin position="86"/>
        <end position="111"/>
    </location>
</feature>
<sequence length="487" mass="56292">MSHSVPSRPQMDVQVERKFVPKQKDLGADVTWAKINKDVLRSLEKPRPVFWVIFFSALALFSFGVYCEVYQYQNGMGVSDLNNPQVWGLYIATFIFWIGMGHSGTLLSALLHIIHADWRKPIYRYSEAMTTFTLLTAALFVLVHMGRLWQFYYVVAYPNERWTWPNFTSPLVWDATAIGTYLTSSLLFLYMGMIPDLAICRDNARGARRALYRFLSMGWQGTDRQWANFKVAYMTMACFLMPLAVSVHSIVSTDFAVSQNPGWHVTSFPPYFVLGALYSGCSGIITLFIVLRYVFRFEAYMTQPILNKLIKMTFAIAMVWTYLDLIEYATTWYGSDEVAKADLVYRATGDYALQFWGMIFCAMVMPFTLLIRFVRHNYTTLLIISLILNVGMWLERFQIITPTFAKSHYPWTWTAGWWPSWVQWGIVAGSFGWFTMLFMLYCKIFPSVSMYEVKEMVHEQNMEEKAHATQVEVHEAGLLPEMKGGQA</sequence>
<name>A0A3P3ZRR1_9ZZZZ</name>
<protein>
    <submittedName>
        <fullName evidence="8">Putative hydrogenase 2 b cytochrome subunit</fullName>
    </submittedName>
</protein>
<feature type="transmembrane region" description="Helical" evidence="7">
    <location>
        <begin position="421"/>
        <end position="442"/>
    </location>
</feature>
<dbReference type="PANTHER" id="PTHR43044:SF2">
    <property type="entry name" value="POLYSULPHIDE REDUCTASE NRFD"/>
    <property type="match status" value="1"/>
</dbReference>